<protein>
    <submittedName>
        <fullName evidence="2">Uncharacterized protein</fullName>
    </submittedName>
</protein>
<name>A0A4P2VLE2_9ARCH</name>
<keyword evidence="3" id="KW-1185">Reference proteome</keyword>
<evidence type="ECO:0000313" key="3">
    <source>
        <dbReference type="Proteomes" id="UP000509448"/>
    </source>
</evidence>
<evidence type="ECO:0000313" key="2">
    <source>
        <dbReference type="EMBL" id="BBE41985.1"/>
    </source>
</evidence>
<reference evidence="2 3" key="1">
    <citation type="journal article" date="2019" name="ISME J.">
        <title>Isolation and characterization of a thermophilic sulfur- and iron-reducing thaumarchaeote from a terrestrial acidic hot spring.</title>
        <authorList>
            <person name="Kato S."/>
            <person name="Itoh T."/>
            <person name="Yuki M."/>
            <person name="Nagamori M."/>
            <person name="Ohnishi M."/>
            <person name="Uematsu K."/>
            <person name="Suzuki K."/>
            <person name="Takashina T."/>
            <person name="Ohkuma M."/>
        </authorList>
    </citation>
    <scope>NUCLEOTIDE SEQUENCE [LARGE SCALE GENOMIC DNA]</scope>
    <source>
        <strain evidence="2 3">NAS-02</strain>
    </source>
</reference>
<evidence type="ECO:0000256" key="1">
    <source>
        <dbReference type="SAM" id="MobiDB-lite"/>
    </source>
</evidence>
<organism evidence="2 3">
    <name type="scientific">Conexivisphaera calida</name>
    <dbReference type="NCBI Taxonomy" id="1874277"/>
    <lineage>
        <taxon>Archaea</taxon>
        <taxon>Nitrososphaerota</taxon>
        <taxon>Conexivisphaeria</taxon>
        <taxon>Conexivisphaerales</taxon>
        <taxon>Conexivisphaeraceae</taxon>
        <taxon>Conexivisphaera</taxon>
    </lineage>
</organism>
<dbReference type="EMBL" id="AP018732">
    <property type="protein sequence ID" value="BBE41985.1"/>
    <property type="molecule type" value="Genomic_DNA"/>
</dbReference>
<dbReference type="KEGG" id="ccai:NAS2_0596"/>
<accession>A0A4P2VLE2</accession>
<dbReference type="GeneID" id="55584412"/>
<dbReference type="Proteomes" id="UP000509448">
    <property type="component" value="Chromosome"/>
</dbReference>
<proteinExistence type="predicted"/>
<gene>
    <name evidence="2" type="ORF">NAS2_0596</name>
</gene>
<dbReference type="RefSeq" id="WP_174448267.1">
    <property type="nucleotide sequence ID" value="NZ_AP018732.1"/>
</dbReference>
<feature type="region of interest" description="Disordered" evidence="1">
    <location>
        <begin position="123"/>
        <end position="154"/>
    </location>
</feature>
<dbReference type="AlphaFoldDB" id="A0A4P2VLE2"/>
<sequence length="154" mass="16658">MDPEAVLDVHGRPVIVRIHEGSREPPARIEGDFQSALSSAIDGMYRKVIVEARGLRHRGDEARASALSSAISSASVALGCEKPLCIPPSSASGTMTCSFKAYFSDFSEFASRFLQEVERELVHRSESGSGSEPRSKPRSGSWNGAFGLFRRGGR</sequence>